<keyword evidence="3" id="KW-1185">Reference proteome</keyword>
<feature type="compositionally biased region" description="Low complexity" evidence="1">
    <location>
        <begin position="367"/>
        <end position="376"/>
    </location>
</feature>
<dbReference type="EMBL" id="RCHS01002239">
    <property type="protein sequence ID" value="RMX48795.1"/>
    <property type="molecule type" value="Genomic_DNA"/>
</dbReference>
<evidence type="ECO:0000313" key="3">
    <source>
        <dbReference type="Proteomes" id="UP000275408"/>
    </source>
</evidence>
<dbReference type="AlphaFoldDB" id="A0A3M6U525"/>
<feature type="compositionally biased region" description="Basic and acidic residues" evidence="1">
    <location>
        <begin position="323"/>
        <end position="366"/>
    </location>
</feature>
<protein>
    <submittedName>
        <fullName evidence="2">Uncharacterized protein</fullName>
    </submittedName>
</protein>
<name>A0A3M6U525_POCDA</name>
<organism evidence="2 3">
    <name type="scientific">Pocillopora damicornis</name>
    <name type="common">Cauliflower coral</name>
    <name type="synonym">Millepora damicornis</name>
    <dbReference type="NCBI Taxonomy" id="46731"/>
    <lineage>
        <taxon>Eukaryota</taxon>
        <taxon>Metazoa</taxon>
        <taxon>Cnidaria</taxon>
        <taxon>Anthozoa</taxon>
        <taxon>Hexacorallia</taxon>
        <taxon>Scleractinia</taxon>
        <taxon>Astrocoeniina</taxon>
        <taxon>Pocilloporidae</taxon>
        <taxon>Pocillopora</taxon>
    </lineage>
</organism>
<feature type="compositionally biased region" description="Polar residues" evidence="1">
    <location>
        <begin position="148"/>
        <end position="160"/>
    </location>
</feature>
<feature type="region of interest" description="Disordered" evidence="1">
    <location>
        <begin position="323"/>
        <end position="396"/>
    </location>
</feature>
<dbReference type="Proteomes" id="UP000275408">
    <property type="component" value="Unassembled WGS sequence"/>
</dbReference>
<feature type="region of interest" description="Disordered" evidence="1">
    <location>
        <begin position="130"/>
        <end position="160"/>
    </location>
</feature>
<reference evidence="2 3" key="1">
    <citation type="journal article" date="2018" name="Sci. Rep.">
        <title>Comparative analysis of the Pocillopora damicornis genome highlights role of immune system in coral evolution.</title>
        <authorList>
            <person name="Cunning R."/>
            <person name="Bay R.A."/>
            <person name="Gillette P."/>
            <person name="Baker A.C."/>
            <person name="Traylor-Knowles N."/>
        </authorList>
    </citation>
    <scope>NUCLEOTIDE SEQUENCE [LARGE SCALE GENOMIC DNA]</scope>
    <source>
        <strain evidence="2">RSMAS</strain>
        <tissue evidence="2">Whole animal</tissue>
    </source>
</reference>
<accession>A0A3M6U525</accession>
<evidence type="ECO:0000313" key="2">
    <source>
        <dbReference type="EMBL" id="RMX48795.1"/>
    </source>
</evidence>
<gene>
    <name evidence="2" type="ORF">pdam_00001549</name>
</gene>
<comment type="caution">
    <text evidence="2">The sequence shown here is derived from an EMBL/GenBank/DDBJ whole genome shotgun (WGS) entry which is preliminary data.</text>
</comment>
<evidence type="ECO:0000256" key="1">
    <source>
        <dbReference type="SAM" id="MobiDB-lite"/>
    </source>
</evidence>
<dbReference type="OrthoDB" id="5955703at2759"/>
<proteinExistence type="predicted"/>
<sequence>MDLRVVHGTRDSIAGSMFAPRVDNREELQFADFRSREADNMRRADVRHKPFMQPVYRTSKDIDSKQRITPSERHNGVIRPEFTSLADVYEGALRNVLGIQLHLALDDQQSFAQDAINDLLFSREKSLPGHHRGLRHDQNNCIKRGNENHQNSLPSDENKNIKNVGSFQGRTSLRDPLRVSAGGSAFHVPPKKLRLDDDIPYSERGFPMEHYGVAPRMNFPPDYPNSFHSPKGAPGIYHRRVNAPETVSHAYGTNGIHIPSPRDRYSLWSFGHHRDLSNLFPVRCSSVESDHRLHPGSFDGDRRRTMDFGRVNGFMHEKTAVQVKNEKDPRDEITKRDQKEILTEKRSPLASEKETGLERDLERDKLSPNSSSSPKSKQVHPLLIPRRSSPTHGAVDFRMKTRYRSALRKLEARREGRKGSVDDAKEEFLFKLGLERIEA</sequence>